<dbReference type="PIRSF" id="PIRSF016578">
    <property type="entry name" value="HsaA"/>
    <property type="match status" value="1"/>
</dbReference>
<dbReference type="Gene3D" id="1.10.540.10">
    <property type="entry name" value="Acyl-CoA dehydrogenase/oxidase, N-terminal domain"/>
    <property type="match status" value="1"/>
</dbReference>
<keyword evidence="1" id="KW-0560">Oxidoreductase</keyword>
<dbReference type="InterPro" id="IPR013107">
    <property type="entry name" value="Acyl-CoA_DH_C"/>
</dbReference>
<dbReference type="Proteomes" id="UP000633219">
    <property type="component" value="Unassembled WGS sequence"/>
</dbReference>
<keyword evidence="5" id="KW-1185">Reference proteome</keyword>
<dbReference type="InterPro" id="IPR013786">
    <property type="entry name" value="AcylCoA_DH/ox_N"/>
</dbReference>
<dbReference type="InterPro" id="IPR037069">
    <property type="entry name" value="AcylCoA_DH/ox_N_sf"/>
</dbReference>
<dbReference type="SUPFAM" id="SSF47203">
    <property type="entry name" value="Acyl-CoA dehydrogenase C-terminal domain-like"/>
    <property type="match status" value="1"/>
</dbReference>
<evidence type="ECO:0000259" key="2">
    <source>
        <dbReference type="Pfam" id="PF02771"/>
    </source>
</evidence>
<organism evidence="4 5">
    <name type="scientific">Rhizobium setariae</name>
    <dbReference type="NCBI Taxonomy" id="2801340"/>
    <lineage>
        <taxon>Bacteria</taxon>
        <taxon>Pseudomonadati</taxon>
        <taxon>Pseudomonadota</taxon>
        <taxon>Alphaproteobacteria</taxon>
        <taxon>Hyphomicrobiales</taxon>
        <taxon>Rhizobiaceae</taxon>
        <taxon>Rhizobium/Agrobacterium group</taxon>
        <taxon>Rhizobium</taxon>
    </lineage>
</organism>
<dbReference type="InterPro" id="IPR036250">
    <property type="entry name" value="AcylCo_DH-like_C"/>
</dbReference>
<dbReference type="Gene3D" id="1.20.140.10">
    <property type="entry name" value="Butyryl-CoA Dehydrogenase, subunit A, domain 3"/>
    <property type="match status" value="1"/>
</dbReference>
<dbReference type="PANTHER" id="PTHR43884:SF12">
    <property type="entry name" value="ISOVALERYL-COA DEHYDROGENASE, MITOCHONDRIAL-RELATED"/>
    <property type="match status" value="1"/>
</dbReference>
<protein>
    <recommendedName>
        <fullName evidence="6">Acyl-CoA dehydrogenase</fullName>
    </recommendedName>
</protein>
<feature type="domain" description="Acyl-CoA dehydrogenase/oxidase N-terminal" evidence="2">
    <location>
        <begin position="36"/>
        <end position="102"/>
    </location>
</feature>
<evidence type="ECO:0000313" key="5">
    <source>
        <dbReference type="Proteomes" id="UP000633219"/>
    </source>
</evidence>
<dbReference type="EMBL" id="JAEQNC010000012">
    <property type="protein sequence ID" value="MBL0374245.1"/>
    <property type="molecule type" value="Genomic_DNA"/>
</dbReference>
<dbReference type="AlphaFoldDB" id="A0A936YPE3"/>
<evidence type="ECO:0000259" key="3">
    <source>
        <dbReference type="Pfam" id="PF08028"/>
    </source>
</evidence>
<dbReference type="GO" id="GO:0003995">
    <property type="term" value="F:acyl-CoA dehydrogenase activity"/>
    <property type="evidence" value="ECO:0007669"/>
    <property type="project" value="TreeGrafter"/>
</dbReference>
<sequence>MSASLSQVKIAEVNGDSYKSPAEILENLKALGPLIEEEATEIDRIRHLTPRMVAALKDAGAFRIAWPAAWGGPEMRFDDQIRAVEFLSYHDASVAWNVQILSDTGFYGAQFPEEIARELYSSMDHATAGGYYPPQRADRVEGGWRIAKGRWPFGSGIHSADCIVCGVHLYENGELLRDEQGQPEFRVAYLPKDQVKLLDTWYTLGLRGSGSTDYEIEDVTIPEKFVFKYFSGAADHLPPLARHADFIAISLQGVVLGLGRRILDDVRTELKKRSPNDRFVRIQYAEAEMNYNAARAFSLDTARMVSDKLFAGEVLTADEEAMTTLCSVNAGHQVRKACGMALELLGASIIYQKSPFERRRRDLDTLMVHLGHQRRALESAGGSILGENNLPHLA</sequence>
<name>A0A936YPE3_9HYPH</name>
<evidence type="ECO:0000313" key="4">
    <source>
        <dbReference type="EMBL" id="MBL0374245.1"/>
    </source>
</evidence>
<evidence type="ECO:0008006" key="6">
    <source>
        <dbReference type="Google" id="ProtNLM"/>
    </source>
</evidence>
<evidence type="ECO:0000256" key="1">
    <source>
        <dbReference type="ARBA" id="ARBA00023002"/>
    </source>
</evidence>
<dbReference type="RefSeq" id="WP_201662268.1">
    <property type="nucleotide sequence ID" value="NZ_JAEQNC010000012.1"/>
</dbReference>
<reference evidence="4" key="1">
    <citation type="submission" date="2021-01" db="EMBL/GenBank/DDBJ databases">
        <title>Rhizobium sp. strain KVB221 16S ribosomal RNA gene Genome sequencing and assembly.</title>
        <authorList>
            <person name="Kang M."/>
        </authorList>
    </citation>
    <scope>NUCLEOTIDE SEQUENCE</scope>
    <source>
        <strain evidence="4">KVB221</strain>
    </source>
</reference>
<dbReference type="Gene3D" id="2.40.110.10">
    <property type="entry name" value="Butyryl-CoA Dehydrogenase, subunit A, domain 2"/>
    <property type="match status" value="1"/>
</dbReference>
<dbReference type="PANTHER" id="PTHR43884">
    <property type="entry name" value="ACYL-COA DEHYDROGENASE"/>
    <property type="match status" value="1"/>
</dbReference>
<proteinExistence type="predicted"/>
<accession>A0A936YPE3</accession>
<feature type="domain" description="Acyl-CoA dehydrogenase C-terminal" evidence="3">
    <location>
        <begin position="254"/>
        <end position="373"/>
    </location>
</feature>
<dbReference type="InterPro" id="IPR009100">
    <property type="entry name" value="AcylCoA_DH/oxidase_NM_dom_sf"/>
</dbReference>
<gene>
    <name evidence="4" type="ORF">JJB09_19655</name>
</gene>
<dbReference type="GO" id="GO:0050660">
    <property type="term" value="F:flavin adenine dinucleotide binding"/>
    <property type="evidence" value="ECO:0007669"/>
    <property type="project" value="InterPro"/>
</dbReference>
<dbReference type="InterPro" id="IPR046373">
    <property type="entry name" value="Acyl-CoA_Oxase/DH_mid-dom_sf"/>
</dbReference>
<dbReference type="SUPFAM" id="SSF56645">
    <property type="entry name" value="Acyl-CoA dehydrogenase NM domain-like"/>
    <property type="match status" value="1"/>
</dbReference>
<dbReference type="Pfam" id="PF02771">
    <property type="entry name" value="Acyl-CoA_dh_N"/>
    <property type="match status" value="1"/>
</dbReference>
<dbReference type="Pfam" id="PF08028">
    <property type="entry name" value="Acyl-CoA_dh_2"/>
    <property type="match status" value="1"/>
</dbReference>
<comment type="caution">
    <text evidence="4">The sequence shown here is derived from an EMBL/GenBank/DDBJ whole genome shotgun (WGS) entry which is preliminary data.</text>
</comment>